<dbReference type="Gene3D" id="3.30.930.10">
    <property type="entry name" value="Bira Bifunctional Protein, Domain 2"/>
    <property type="match status" value="1"/>
</dbReference>
<evidence type="ECO:0000256" key="2">
    <source>
        <dbReference type="SAM" id="MobiDB-lite"/>
    </source>
</evidence>
<accession>A0A4S4E2Q4</accession>
<dbReference type="GO" id="GO:0009570">
    <property type="term" value="C:chloroplast stroma"/>
    <property type="evidence" value="ECO:0007669"/>
    <property type="project" value="TreeGrafter"/>
</dbReference>
<dbReference type="InterPro" id="IPR045864">
    <property type="entry name" value="aa-tRNA-synth_II/BPL/LPL"/>
</dbReference>
<protein>
    <submittedName>
        <fullName evidence="3">Uncharacterized protein</fullName>
    </submittedName>
</protein>
<keyword evidence="4" id="KW-1185">Reference proteome</keyword>
<dbReference type="GO" id="GO:0000166">
    <property type="term" value="F:nucleotide binding"/>
    <property type="evidence" value="ECO:0007669"/>
    <property type="project" value="InterPro"/>
</dbReference>
<dbReference type="SUPFAM" id="SSF55681">
    <property type="entry name" value="Class II aaRS and biotin synthetases"/>
    <property type="match status" value="1"/>
</dbReference>
<dbReference type="Proteomes" id="UP000306102">
    <property type="component" value="Unassembled WGS sequence"/>
</dbReference>
<dbReference type="PANTHER" id="PTHR11451:SF44">
    <property type="entry name" value="THREONINE--TRNA LIGASE, CHLOROPLASTIC_MITOCHONDRIAL 2"/>
    <property type="match status" value="1"/>
</dbReference>
<evidence type="ECO:0000256" key="1">
    <source>
        <dbReference type="ARBA" id="ARBA00022917"/>
    </source>
</evidence>
<gene>
    <name evidence="3" type="ORF">TEA_012764</name>
</gene>
<dbReference type="InterPro" id="IPR018163">
    <property type="entry name" value="Thr/Ala-tRNA-synth_IIc_edit"/>
</dbReference>
<sequence>MITKVKNVVFTFNRVMNGGTFVVGPMLSLLGNIDRKSVELKPVAGAYWRGHTNKLMLQRIYGTAWEDEKQLKAYLHFKEVAKHWDHRCLGQDLDLFSIQVDFICSCNETVFCNFLWESKALRRSWWRFGVLASKGGHCKTHNRRCLEKNSHGTWLDLLYIPHVAKADLWKISGHLDFYKENMYDPVKIDEELYQLRPMNCAYHILVYKEAALLYQARRTSQSLTPTPTQSDNSGGLTPSDGGGDGKGTSHGDGDGGGGGDNGGDGGDGTSFGAGSEDFIGGFGLYDVGEHYDIGELVAPLP</sequence>
<dbReference type="GO" id="GO:0004829">
    <property type="term" value="F:threonine-tRNA ligase activity"/>
    <property type="evidence" value="ECO:0007669"/>
    <property type="project" value="TreeGrafter"/>
</dbReference>
<keyword evidence="1" id="KW-0648">Protein biosynthesis</keyword>
<name>A0A4S4E2Q4_CAMSN</name>
<feature type="region of interest" description="Disordered" evidence="2">
    <location>
        <begin position="221"/>
        <end position="272"/>
    </location>
</feature>
<feature type="compositionally biased region" description="Gly residues" evidence="2">
    <location>
        <begin position="254"/>
        <end position="271"/>
    </location>
</feature>
<evidence type="ECO:0000313" key="4">
    <source>
        <dbReference type="Proteomes" id="UP000306102"/>
    </source>
</evidence>
<organism evidence="3 4">
    <name type="scientific">Camellia sinensis var. sinensis</name>
    <name type="common">China tea</name>
    <dbReference type="NCBI Taxonomy" id="542762"/>
    <lineage>
        <taxon>Eukaryota</taxon>
        <taxon>Viridiplantae</taxon>
        <taxon>Streptophyta</taxon>
        <taxon>Embryophyta</taxon>
        <taxon>Tracheophyta</taxon>
        <taxon>Spermatophyta</taxon>
        <taxon>Magnoliopsida</taxon>
        <taxon>eudicotyledons</taxon>
        <taxon>Gunneridae</taxon>
        <taxon>Pentapetalae</taxon>
        <taxon>asterids</taxon>
        <taxon>Ericales</taxon>
        <taxon>Theaceae</taxon>
        <taxon>Camellia</taxon>
    </lineage>
</organism>
<dbReference type="GO" id="GO:0006435">
    <property type="term" value="P:threonyl-tRNA aminoacylation"/>
    <property type="evidence" value="ECO:0007669"/>
    <property type="project" value="TreeGrafter"/>
</dbReference>
<dbReference type="Gene3D" id="3.30.980.10">
    <property type="entry name" value="Threonyl-trna Synthetase, Chain A, domain 2"/>
    <property type="match status" value="1"/>
</dbReference>
<dbReference type="PANTHER" id="PTHR11451">
    <property type="entry name" value="THREONINE-TRNA LIGASE"/>
    <property type="match status" value="1"/>
</dbReference>
<dbReference type="SUPFAM" id="SSF55186">
    <property type="entry name" value="ThrRS/AlaRS common domain"/>
    <property type="match status" value="1"/>
</dbReference>
<reference evidence="3 4" key="1">
    <citation type="journal article" date="2018" name="Proc. Natl. Acad. Sci. U.S.A.">
        <title>Draft genome sequence of Camellia sinensis var. sinensis provides insights into the evolution of the tea genome and tea quality.</title>
        <authorList>
            <person name="Wei C."/>
            <person name="Yang H."/>
            <person name="Wang S."/>
            <person name="Zhao J."/>
            <person name="Liu C."/>
            <person name="Gao L."/>
            <person name="Xia E."/>
            <person name="Lu Y."/>
            <person name="Tai Y."/>
            <person name="She G."/>
            <person name="Sun J."/>
            <person name="Cao H."/>
            <person name="Tong W."/>
            <person name="Gao Q."/>
            <person name="Li Y."/>
            <person name="Deng W."/>
            <person name="Jiang X."/>
            <person name="Wang W."/>
            <person name="Chen Q."/>
            <person name="Zhang S."/>
            <person name="Li H."/>
            <person name="Wu J."/>
            <person name="Wang P."/>
            <person name="Li P."/>
            <person name="Shi C."/>
            <person name="Zheng F."/>
            <person name="Jian J."/>
            <person name="Huang B."/>
            <person name="Shan D."/>
            <person name="Shi M."/>
            <person name="Fang C."/>
            <person name="Yue Y."/>
            <person name="Li F."/>
            <person name="Li D."/>
            <person name="Wei S."/>
            <person name="Han B."/>
            <person name="Jiang C."/>
            <person name="Yin Y."/>
            <person name="Xia T."/>
            <person name="Zhang Z."/>
            <person name="Bennetzen J.L."/>
            <person name="Zhao S."/>
            <person name="Wan X."/>
        </authorList>
    </citation>
    <scope>NUCLEOTIDE SEQUENCE [LARGE SCALE GENOMIC DNA]</scope>
    <source>
        <strain evidence="4">cv. Shuchazao</strain>
        <tissue evidence="3">Leaf</tissue>
    </source>
</reference>
<feature type="compositionally biased region" description="Low complexity" evidence="2">
    <location>
        <begin position="221"/>
        <end position="239"/>
    </location>
</feature>
<proteinExistence type="predicted"/>
<comment type="caution">
    <text evidence="3">The sequence shown here is derived from an EMBL/GenBank/DDBJ whole genome shotgun (WGS) entry which is preliminary data.</text>
</comment>
<dbReference type="EMBL" id="SDRB02008074">
    <property type="protein sequence ID" value="THG10098.1"/>
    <property type="molecule type" value="Genomic_DNA"/>
</dbReference>
<evidence type="ECO:0000313" key="3">
    <source>
        <dbReference type="EMBL" id="THG10098.1"/>
    </source>
</evidence>
<dbReference type="AlphaFoldDB" id="A0A4S4E2Q4"/>